<accession>A0A1Y6BNV5</accession>
<protein>
    <recommendedName>
        <fullName evidence="1">DUF4015 domain-containing protein</fullName>
    </recommendedName>
</protein>
<name>A0A1Y6BNV5_9BACT</name>
<sequence>MNAKLILRVFLVIHWFLNPDLLLAETKETCQFHNHWPDQSSSIDTFYVTPEVLYLRQGPGKGARIKDFLARNQKITKMATPLVEAPSGYWMEVIVKSPQGQQVGWVLSDFLSRDPMASTRLKQQFAKVDFSLQDKVCEFAQNPRRNVKGIYLTMYSSYGHRFDKYLKLARDTEINSFVVDVKDERGKILFKSKTVSQRHPKQAKKNLYETLDKLSAKTKADNIYLIGKLVVFKDDSYARTFPESAIRNDAGQLFEDRDGLAWVSPHNRQYWNYMVGIAEEMALQGVQEIQFDYVRFPDTSKSLHYPDRQSEGRVEAIQGFLSYAYQRLKPYGVYISADVFGLVPNTSGDLYIGQHWEALSNVVDYISPMMYPSHYARGFRGLKSPDNAPYKTIYYSARDAVKRNQNIPSPATIRPWIQGFTATWLSDHLSYGPQELKEQVDALAELGVHEYLIWNPKNRYDAILNPVQQVAEVEPMAAETPSGSKL</sequence>
<dbReference type="Gene3D" id="3.20.20.80">
    <property type="entry name" value="Glycosidases"/>
    <property type="match status" value="1"/>
</dbReference>
<dbReference type="InterPro" id="IPR025275">
    <property type="entry name" value="DUF4015"/>
</dbReference>
<feature type="domain" description="DUF4015" evidence="1">
    <location>
        <begin position="149"/>
        <end position="460"/>
    </location>
</feature>
<organism evidence="2 3">
    <name type="scientific">Pseudobacteriovorax antillogorgiicola</name>
    <dbReference type="NCBI Taxonomy" id="1513793"/>
    <lineage>
        <taxon>Bacteria</taxon>
        <taxon>Pseudomonadati</taxon>
        <taxon>Bdellovibrionota</taxon>
        <taxon>Oligoflexia</taxon>
        <taxon>Oligoflexales</taxon>
        <taxon>Pseudobacteriovoracaceae</taxon>
        <taxon>Pseudobacteriovorax</taxon>
    </lineage>
</organism>
<evidence type="ECO:0000259" key="1">
    <source>
        <dbReference type="Pfam" id="PF13200"/>
    </source>
</evidence>
<reference evidence="3" key="1">
    <citation type="submission" date="2017-04" db="EMBL/GenBank/DDBJ databases">
        <authorList>
            <person name="Varghese N."/>
            <person name="Submissions S."/>
        </authorList>
    </citation>
    <scope>NUCLEOTIDE SEQUENCE [LARGE SCALE GENOMIC DNA]</scope>
    <source>
        <strain evidence="3">RKEM611</strain>
    </source>
</reference>
<evidence type="ECO:0000313" key="3">
    <source>
        <dbReference type="Proteomes" id="UP000192907"/>
    </source>
</evidence>
<dbReference type="EMBL" id="FWZT01000005">
    <property type="protein sequence ID" value="SMF12517.1"/>
    <property type="molecule type" value="Genomic_DNA"/>
</dbReference>
<evidence type="ECO:0000313" key="2">
    <source>
        <dbReference type="EMBL" id="SMF12517.1"/>
    </source>
</evidence>
<dbReference type="Gene3D" id="2.30.30.40">
    <property type="entry name" value="SH3 Domains"/>
    <property type="match status" value="1"/>
</dbReference>
<dbReference type="Proteomes" id="UP000192907">
    <property type="component" value="Unassembled WGS sequence"/>
</dbReference>
<proteinExistence type="predicted"/>
<dbReference type="RefSeq" id="WP_132317363.1">
    <property type="nucleotide sequence ID" value="NZ_FWZT01000005.1"/>
</dbReference>
<dbReference type="STRING" id="1513793.SAMN06296036_105172"/>
<dbReference type="Pfam" id="PF13200">
    <property type="entry name" value="DUF4015"/>
    <property type="match status" value="1"/>
</dbReference>
<dbReference type="AlphaFoldDB" id="A0A1Y6BNV5"/>
<keyword evidence="3" id="KW-1185">Reference proteome</keyword>
<gene>
    <name evidence="2" type="ORF">SAMN06296036_105172</name>
</gene>
<dbReference type="OrthoDB" id="9774125at2"/>